<reference evidence="3" key="1">
    <citation type="journal article" date="2015" name="BMC Genomics">
        <title>Genomic and transcriptomic analysis of the endophytic fungus Pestalotiopsis fici reveals its lifestyle and high potential for synthesis of natural products.</title>
        <authorList>
            <person name="Wang X."/>
            <person name="Zhang X."/>
            <person name="Liu L."/>
            <person name="Xiang M."/>
            <person name="Wang W."/>
            <person name="Sun X."/>
            <person name="Che Y."/>
            <person name="Guo L."/>
            <person name="Liu G."/>
            <person name="Guo L."/>
            <person name="Wang C."/>
            <person name="Yin W.B."/>
            <person name="Stadler M."/>
            <person name="Zhang X."/>
            <person name="Liu X."/>
        </authorList>
    </citation>
    <scope>NUCLEOTIDE SEQUENCE [LARGE SCALE GENOMIC DNA]</scope>
    <source>
        <strain evidence="3">W106-1 / CGMCC3.15140</strain>
    </source>
</reference>
<dbReference type="EMBL" id="KI912116">
    <property type="protein sequence ID" value="ETS77242.1"/>
    <property type="molecule type" value="Genomic_DNA"/>
</dbReference>
<sequence>MASSFPQFGLLPLELQREIWQAALQVEAPGLCITFGGLPNHRPRPADVDLHCLMHVSRESRAMAMKHFRYHLRRDAGDHGGSSNDDGGDGVLIGASRAFRPDLDVLFIPTDRYDGFFDWHFLDSWPESLQPHHLALDGHEAQLSRGGVGRQVATLVASGRLPDLKSVSLIFSAEPAPVPVYSSMRAYKLDDLGQDDYVWCALPDGCKYEATDPFLIADWWKASILEAAGDSDMRHLQVIPRRINPRRYVDPPSKGWLYSTFGIPARLRQMLP</sequence>
<evidence type="ECO:0000259" key="1">
    <source>
        <dbReference type="Pfam" id="PF20150"/>
    </source>
</evidence>
<dbReference type="Proteomes" id="UP000030651">
    <property type="component" value="Unassembled WGS sequence"/>
</dbReference>
<organism evidence="2 3">
    <name type="scientific">Pestalotiopsis fici (strain W106-1 / CGMCC3.15140)</name>
    <dbReference type="NCBI Taxonomy" id="1229662"/>
    <lineage>
        <taxon>Eukaryota</taxon>
        <taxon>Fungi</taxon>
        <taxon>Dikarya</taxon>
        <taxon>Ascomycota</taxon>
        <taxon>Pezizomycotina</taxon>
        <taxon>Sordariomycetes</taxon>
        <taxon>Xylariomycetidae</taxon>
        <taxon>Amphisphaeriales</taxon>
        <taxon>Sporocadaceae</taxon>
        <taxon>Pestalotiopsis</taxon>
    </lineage>
</organism>
<evidence type="ECO:0000313" key="2">
    <source>
        <dbReference type="EMBL" id="ETS77242.1"/>
    </source>
</evidence>
<accession>W3WVW5</accession>
<dbReference type="InParanoid" id="W3WVW5"/>
<dbReference type="InterPro" id="IPR045518">
    <property type="entry name" value="2EXR"/>
</dbReference>
<dbReference type="GeneID" id="19276129"/>
<keyword evidence="3" id="KW-1185">Reference proteome</keyword>
<feature type="domain" description="2EXR" evidence="1">
    <location>
        <begin position="5"/>
        <end position="105"/>
    </location>
</feature>
<dbReference type="RefSeq" id="XP_007837888.1">
    <property type="nucleotide sequence ID" value="XM_007839697.1"/>
</dbReference>
<dbReference type="AlphaFoldDB" id="W3WVW5"/>
<evidence type="ECO:0000313" key="3">
    <source>
        <dbReference type="Proteomes" id="UP000030651"/>
    </source>
</evidence>
<dbReference type="HOGENOM" id="CLU_1023455_0_0_1"/>
<dbReference type="KEGG" id="pfy:PFICI_11116"/>
<dbReference type="Pfam" id="PF20150">
    <property type="entry name" value="2EXR"/>
    <property type="match status" value="1"/>
</dbReference>
<proteinExistence type="predicted"/>
<gene>
    <name evidence="2" type="ORF">PFICI_11116</name>
</gene>
<name>W3WVW5_PESFW</name>
<protein>
    <recommendedName>
        <fullName evidence="1">2EXR domain-containing protein</fullName>
    </recommendedName>
</protein>
<dbReference type="OrthoDB" id="3473305at2759"/>